<dbReference type="AlphaFoldDB" id="A0A9P4NKY7"/>
<dbReference type="EMBL" id="MU007070">
    <property type="protein sequence ID" value="KAF2425302.1"/>
    <property type="molecule type" value="Genomic_DNA"/>
</dbReference>
<feature type="region of interest" description="Disordered" evidence="1">
    <location>
        <begin position="145"/>
        <end position="166"/>
    </location>
</feature>
<organism evidence="2 3">
    <name type="scientific">Tothia fuscella</name>
    <dbReference type="NCBI Taxonomy" id="1048955"/>
    <lineage>
        <taxon>Eukaryota</taxon>
        <taxon>Fungi</taxon>
        <taxon>Dikarya</taxon>
        <taxon>Ascomycota</taxon>
        <taxon>Pezizomycotina</taxon>
        <taxon>Dothideomycetes</taxon>
        <taxon>Pleosporomycetidae</taxon>
        <taxon>Venturiales</taxon>
        <taxon>Cylindrosympodiaceae</taxon>
        <taxon>Tothia</taxon>
    </lineage>
</organism>
<proteinExistence type="predicted"/>
<evidence type="ECO:0000256" key="1">
    <source>
        <dbReference type="SAM" id="MobiDB-lite"/>
    </source>
</evidence>
<dbReference type="OrthoDB" id="4841197at2759"/>
<dbReference type="Pfam" id="PF12296">
    <property type="entry name" value="HsbA"/>
    <property type="match status" value="1"/>
</dbReference>
<name>A0A9P4NKY7_9PEZI</name>
<dbReference type="PANTHER" id="PTHR38123">
    <property type="entry name" value="CELL WALL SERINE-THREONINE-RICH GALACTOMANNOPROTEIN MP1 (AFU_ORTHOLOGUE AFUA_4G03240)"/>
    <property type="match status" value="1"/>
</dbReference>
<evidence type="ECO:0000313" key="2">
    <source>
        <dbReference type="EMBL" id="KAF2425302.1"/>
    </source>
</evidence>
<reference evidence="2" key="1">
    <citation type="journal article" date="2020" name="Stud. Mycol.">
        <title>101 Dothideomycetes genomes: a test case for predicting lifestyles and emergence of pathogens.</title>
        <authorList>
            <person name="Haridas S."/>
            <person name="Albert R."/>
            <person name="Binder M."/>
            <person name="Bloem J."/>
            <person name="Labutti K."/>
            <person name="Salamov A."/>
            <person name="Andreopoulos B."/>
            <person name="Baker S."/>
            <person name="Barry K."/>
            <person name="Bills G."/>
            <person name="Bluhm B."/>
            <person name="Cannon C."/>
            <person name="Castanera R."/>
            <person name="Culley D."/>
            <person name="Daum C."/>
            <person name="Ezra D."/>
            <person name="Gonzalez J."/>
            <person name="Henrissat B."/>
            <person name="Kuo A."/>
            <person name="Liang C."/>
            <person name="Lipzen A."/>
            <person name="Lutzoni F."/>
            <person name="Magnuson J."/>
            <person name="Mondo S."/>
            <person name="Nolan M."/>
            <person name="Ohm R."/>
            <person name="Pangilinan J."/>
            <person name="Park H.-J."/>
            <person name="Ramirez L."/>
            <person name="Alfaro M."/>
            <person name="Sun H."/>
            <person name="Tritt A."/>
            <person name="Yoshinaga Y."/>
            <person name="Zwiers L.-H."/>
            <person name="Turgeon B."/>
            <person name="Goodwin S."/>
            <person name="Spatafora J."/>
            <person name="Crous P."/>
            <person name="Grigoriev I."/>
        </authorList>
    </citation>
    <scope>NUCLEOTIDE SEQUENCE</scope>
    <source>
        <strain evidence="2">CBS 130266</strain>
    </source>
</reference>
<protein>
    <submittedName>
        <fullName evidence="2">Uncharacterized protein</fullName>
    </submittedName>
</protein>
<dbReference type="Gene3D" id="1.20.1280.140">
    <property type="match status" value="1"/>
</dbReference>
<sequence>MDKVQKSLNDLQRRVEKSNKIVAKGDKLGYGDAIKLGRKSNSIVSTIKKAIKEYDGTEPTEAESKKILNQMKTIVDLTEKQLDGLVANKSHFEKLKVGGLVKKNMGKTSAVSEELSKVMLEKAPASLKPEAEELNTRRAAGFKKATAAFANSEGGEDKADEEDDSD</sequence>
<dbReference type="PANTHER" id="PTHR38123:SF1">
    <property type="entry name" value="HYDROPHOBIC SURFACE BINDING PROTEIN"/>
    <property type="match status" value="1"/>
</dbReference>
<keyword evidence="3" id="KW-1185">Reference proteome</keyword>
<evidence type="ECO:0000313" key="3">
    <source>
        <dbReference type="Proteomes" id="UP000800235"/>
    </source>
</evidence>
<comment type="caution">
    <text evidence="2">The sequence shown here is derived from an EMBL/GenBank/DDBJ whole genome shotgun (WGS) entry which is preliminary data.</text>
</comment>
<accession>A0A9P4NKY7</accession>
<dbReference type="Proteomes" id="UP000800235">
    <property type="component" value="Unassembled WGS sequence"/>
</dbReference>
<dbReference type="InterPro" id="IPR021054">
    <property type="entry name" value="Cell_wall_mannoprotein_1"/>
</dbReference>
<dbReference type="GO" id="GO:0005576">
    <property type="term" value="C:extracellular region"/>
    <property type="evidence" value="ECO:0007669"/>
    <property type="project" value="TreeGrafter"/>
</dbReference>
<gene>
    <name evidence="2" type="ORF">EJ08DRAFT_638671</name>
</gene>